<dbReference type="PANTHER" id="PTHR47514">
    <property type="entry name" value="TRANSKETOLASE N-TERMINAL SECTION-RELATED"/>
    <property type="match status" value="1"/>
</dbReference>
<dbReference type="SUPFAM" id="SSF52518">
    <property type="entry name" value="Thiamin diphosphate-binding fold (THDP-binding)"/>
    <property type="match status" value="1"/>
</dbReference>
<evidence type="ECO:0000313" key="3">
    <source>
        <dbReference type="Proteomes" id="UP000664417"/>
    </source>
</evidence>
<dbReference type="Gene3D" id="3.40.50.970">
    <property type="match status" value="1"/>
</dbReference>
<dbReference type="CDD" id="cd02012">
    <property type="entry name" value="TPP_TK"/>
    <property type="match status" value="1"/>
</dbReference>
<dbReference type="InterPro" id="IPR029061">
    <property type="entry name" value="THDP-binding"/>
</dbReference>
<dbReference type="RefSeq" id="WP_207857597.1">
    <property type="nucleotide sequence ID" value="NZ_JAFREP010000004.1"/>
</dbReference>
<dbReference type="Pfam" id="PF00456">
    <property type="entry name" value="Transketolase_N"/>
    <property type="match status" value="1"/>
</dbReference>
<dbReference type="InterPro" id="IPR005474">
    <property type="entry name" value="Transketolase_N"/>
</dbReference>
<proteinExistence type="predicted"/>
<comment type="caution">
    <text evidence="2">The sequence shown here is derived from an EMBL/GenBank/DDBJ whole genome shotgun (WGS) entry which is preliminary data.</text>
</comment>
<evidence type="ECO:0000259" key="1">
    <source>
        <dbReference type="Pfam" id="PF00456"/>
    </source>
</evidence>
<dbReference type="Proteomes" id="UP000664417">
    <property type="component" value="Unassembled WGS sequence"/>
</dbReference>
<feature type="domain" description="Transketolase N-terminal" evidence="1">
    <location>
        <begin position="19"/>
        <end position="274"/>
    </location>
</feature>
<dbReference type="PANTHER" id="PTHR47514:SF2">
    <property type="entry name" value="TRANSKETOLASE"/>
    <property type="match status" value="1"/>
</dbReference>
<dbReference type="AlphaFoldDB" id="A0A8J7Q772"/>
<accession>A0A8J7Q772</accession>
<dbReference type="EMBL" id="JAFREP010000004">
    <property type="protein sequence ID" value="MBO1318034.1"/>
    <property type="molecule type" value="Genomic_DNA"/>
</dbReference>
<organism evidence="2 3">
    <name type="scientific">Acanthopleuribacter pedis</name>
    <dbReference type="NCBI Taxonomy" id="442870"/>
    <lineage>
        <taxon>Bacteria</taxon>
        <taxon>Pseudomonadati</taxon>
        <taxon>Acidobacteriota</taxon>
        <taxon>Holophagae</taxon>
        <taxon>Acanthopleuribacterales</taxon>
        <taxon>Acanthopleuribacteraceae</taxon>
        <taxon>Acanthopleuribacter</taxon>
    </lineage>
</organism>
<reference evidence="2" key="1">
    <citation type="submission" date="2021-03" db="EMBL/GenBank/DDBJ databases">
        <authorList>
            <person name="Wang G."/>
        </authorList>
    </citation>
    <scope>NUCLEOTIDE SEQUENCE</scope>
    <source>
        <strain evidence="2">KCTC 12899</strain>
    </source>
</reference>
<sequence>MDAPQTKLASADLERRALQARRLSLAMIYHAKSGHPGGSLSAVDLLTVLYFQELQLTDAAFSDWNRPRFVLSKGHACPAHYAVAALAGLLPMSELGGLRKINRALQGHPHVGATPFVEASTGSLGQGFSIALGMALGFHHRGVDLPVFAMLGDGELQEGQVWETAMFAAHYRLNRFCAVIDYNKLQSDARNSEIMGLEPLGDKWRSFGWAVQEIDGHDLEAIQAAFGAFHQEKDKPTVIIAHTIKGKGVGYMEDIPAWHGSVKLTDDNLLDALAACGVTREQGAAYLSGAVFEEANP</sequence>
<keyword evidence="3" id="KW-1185">Reference proteome</keyword>
<name>A0A8J7Q772_9BACT</name>
<protein>
    <submittedName>
        <fullName evidence="2">Transketolase</fullName>
    </submittedName>
</protein>
<gene>
    <name evidence="2" type="ORF">J3U88_06130</name>
</gene>
<evidence type="ECO:0000313" key="2">
    <source>
        <dbReference type="EMBL" id="MBO1318034.1"/>
    </source>
</evidence>